<dbReference type="EMBL" id="CAJVPL010016528">
    <property type="protein sequence ID" value="CAG8695837.1"/>
    <property type="molecule type" value="Genomic_DNA"/>
</dbReference>
<accession>A0A9N9EWW8</accession>
<organism evidence="1 2">
    <name type="scientific">Ambispora gerdemannii</name>
    <dbReference type="NCBI Taxonomy" id="144530"/>
    <lineage>
        <taxon>Eukaryota</taxon>
        <taxon>Fungi</taxon>
        <taxon>Fungi incertae sedis</taxon>
        <taxon>Mucoromycota</taxon>
        <taxon>Glomeromycotina</taxon>
        <taxon>Glomeromycetes</taxon>
        <taxon>Archaeosporales</taxon>
        <taxon>Ambisporaceae</taxon>
        <taxon>Ambispora</taxon>
    </lineage>
</organism>
<dbReference type="Proteomes" id="UP000789831">
    <property type="component" value="Unassembled WGS sequence"/>
</dbReference>
<comment type="caution">
    <text evidence="1">The sequence shown here is derived from an EMBL/GenBank/DDBJ whole genome shotgun (WGS) entry which is preliminary data.</text>
</comment>
<evidence type="ECO:0000313" key="1">
    <source>
        <dbReference type="EMBL" id="CAG8695837.1"/>
    </source>
</evidence>
<feature type="non-terminal residue" evidence="1">
    <location>
        <position position="175"/>
    </location>
</feature>
<reference evidence="1" key="1">
    <citation type="submission" date="2021-06" db="EMBL/GenBank/DDBJ databases">
        <authorList>
            <person name="Kallberg Y."/>
            <person name="Tangrot J."/>
            <person name="Rosling A."/>
        </authorList>
    </citation>
    <scope>NUCLEOTIDE SEQUENCE</scope>
    <source>
        <strain evidence="1">MT106</strain>
    </source>
</reference>
<sequence length="175" mass="20250">MNIPYLKTYYRRGSTFLTSEQIETIRTLKGKVSKYKIIGDFNINEHRVNDIWENCERKQQMIYSRSTRAQSTISSDILPENSNQIGITMPAYAEREILHLEFTTFSDKEIKKRSSKSRSKFAHISDLISSSSSILVNNKNPTEKISGSSRNDDVPIDIIDQIERENKRKDKNLAN</sequence>
<keyword evidence="2" id="KW-1185">Reference proteome</keyword>
<evidence type="ECO:0000313" key="2">
    <source>
        <dbReference type="Proteomes" id="UP000789831"/>
    </source>
</evidence>
<dbReference type="AlphaFoldDB" id="A0A9N9EWW8"/>
<name>A0A9N9EWW8_9GLOM</name>
<dbReference type="OrthoDB" id="2372958at2759"/>
<protein>
    <submittedName>
        <fullName evidence="1">8261_t:CDS:1</fullName>
    </submittedName>
</protein>
<proteinExistence type="predicted"/>
<gene>
    <name evidence="1" type="ORF">AGERDE_LOCUS13267</name>
</gene>